<dbReference type="InterPro" id="IPR004045">
    <property type="entry name" value="Glutathione_S-Trfase_N"/>
</dbReference>
<organism evidence="5 6">
    <name type="scientific">Sinosporangium siamense</name>
    <dbReference type="NCBI Taxonomy" id="1367973"/>
    <lineage>
        <taxon>Bacteria</taxon>
        <taxon>Bacillati</taxon>
        <taxon>Actinomycetota</taxon>
        <taxon>Actinomycetes</taxon>
        <taxon>Streptosporangiales</taxon>
        <taxon>Streptosporangiaceae</taxon>
        <taxon>Sinosporangium</taxon>
    </lineage>
</organism>
<dbReference type="AlphaFoldDB" id="A0A919REQ9"/>
<keyword evidence="6" id="KW-1185">Reference proteome</keyword>
<dbReference type="InterPro" id="IPR040079">
    <property type="entry name" value="Glutathione_S-Trfase"/>
</dbReference>
<protein>
    <recommendedName>
        <fullName evidence="4">GST C-terminal domain-containing protein</fullName>
    </recommendedName>
</protein>
<dbReference type="InterPro" id="IPR047047">
    <property type="entry name" value="GST_Omega-like_C"/>
</dbReference>
<dbReference type="CDD" id="cd03190">
    <property type="entry name" value="GST_C_Omega_like"/>
    <property type="match status" value="1"/>
</dbReference>
<dbReference type="EMBL" id="BOOW01000018">
    <property type="protein sequence ID" value="GII92533.1"/>
    <property type="molecule type" value="Genomic_DNA"/>
</dbReference>
<evidence type="ECO:0000256" key="2">
    <source>
        <dbReference type="PIRSR" id="PIRSR015753-2"/>
    </source>
</evidence>
<dbReference type="PANTHER" id="PTHR32419">
    <property type="entry name" value="GLUTATHIONYL-HYDROQUINONE REDUCTASE"/>
    <property type="match status" value="1"/>
</dbReference>
<dbReference type="Proteomes" id="UP000606172">
    <property type="component" value="Unassembled WGS sequence"/>
</dbReference>
<name>A0A919REQ9_9ACTN</name>
<dbReference type="SUPFAM" id="SSF52833">
    <property type="entry name" value="Thioredoxin-like"/>
    <property type="match status" value="1"/>
</dbReference>
<dbReference type="SFLD" id="SFLDG01206">
    <property type="entry name" value="Xi.1"/>
    <property type="match status" value="1"/>
</dbReference>
<accession>A0A919REQ9</accession>
<dbReference type="SFLD" id="SFLDS00019">
    <property type="entry name" value="Glutathione_Transferase_(cytos"/>
    <property type="match status" value="1"/>
</dbReference>
<dbReference type="Pfam" id="PF13410">
    <property type="entry name" value="GST_C_2"/>
    <property type="match status" value="1"/>
</dbReference>
<dbReference type="Pfam" id="PF13409">
    <property type="entry name" value="GST_N_2"/>
    <property type="match status" value="1"/>
</dbReference>
<evidence type="ECO:0000256" key="3">
    <source>
        <dbReference type="PIRSR" id="PIRSR015753-3"/>
    </source>
</evidence>
<dbReference type="Gene3D" id="3.40.30.10">
    <property type="entry name" value="Glutaredoxin"/>
    <property type="match status" value="1"/>
</dbReference>
<dbReference type="PIRSF" id="PIRSF015753">
    <property type="entry name" value="GST"/>
    <property type="match status" value="1"/>
</dbReference>
<dbReference type="InterPro" id="IPR036249">
    <property type="entry name" value="Thioredoxin-like_sf"/>
</dbReference>
<dbReference type="PROSITE" id="PS50405">
    <property type="entry name" value="GST_CTER"/>
    <property type="match status" value="1"/>
</dbReference>
<dbReference type="PANTHER" id="PTHR32419:SF6">
    <property type="entry name" value="GLUTATHIONE S-TRANSFERASE OMEGA-LIKE 1-RELATED"/>
    <property type="match status" value="1"/>
</dbReference>
<proteinExistence type="predicted"/>
<feature type="binding site" evidence="2">
    <location>
        <position position="78"/>
    </location>
    <ligand>
        <name>glutathione</name>
        <dbReference type="ChEBI" id="CHEBI:57925"/>
    </ligand>
</feature>
<feature type="binding site" evidence="2">
    <location>
        <begin position="110"/>
        <end position="113"/>
    </location>
    <ligand>
        <name>glutathione</name>
        <dbReference type="ChEBI" id="CHEBI:57925"/>
    </ligand>
</feature>
<comment type="caution">
    <text evidence="5">The sequence shown here is derived from an EMBL/GenBank/DDBJ whole genome shotgun (WGS) entry which is preliminary data.</text>
</comment>
<dbReference type="Gene3D" id="1.20.1050.10">
    <property type="match status" value="1"/>
</dbReference>
<feature type="active site" description="Nucleophile" evidence="1">
    <location>
        <position position="45"/>
    </location>
</feature>
<dbReference type="GO" id="GO:0005737">
    <property type="term" value="C:cytoplasm"/>
    <property type="evidence" value="ECO:0007669"/>
    <property type="project" value="TreeGrafter"/>
</dbReference>
<dbReference type="InterPro" id="IPR010987">
    <property type="entry name" value="Glutathione-S-Trfase_C-like"/>
</dbReference>
<dbReference type="InterPro" id="IPR016639">
    <property type="entry name" value="GST_Omega/GSH"/>
</dbReference>
<feature type="active site" description="Proton donor/acceptor" evidence="1">
    <location>
        <position position="176"/>
    </location>
</feature>
<feature type="domain" description="GST C-terminal" evidence="4">
    <location>
        <begin position="153"/>
        <end position="277"/>
    </location>
</feature>
<evidence type="ECO:0000313" key="5">
    <source>
        <dbReference type="EMBL" id="GII92533.1"/>
    </source>
</evidence>
<dbReference type="GO" id="GO:0004364">
    <property type="term" value="F:glutathione transferase activity"/>
    <property type="evidence" value="ECO:0007669"/>
    <property type="project" value="InterPro"/>
</dbReference>
<evidence type="ECO:0000259" key="4">
    <source>
        <dbReference type="PROSITE" id="PS50405"/>
    </source>
</evidence>
<feature type="site" description="Lowers pKa of active site Cys" evidence="3">
    <location>
        <position position="277"/>
    </location>
</feature>
<dbReference type="InterPro" id="IPR036282">
    <property type="entry name" value="Glutathione-S-Trfase_C_sf"/>
</dbReference>
<reference evidence="5" key="1">
    <citation type="submission" date="2021-01" db="EMBL/GenBank/DDBJ databases">
        <title>Whole genome shotgun sequence of Sinosporangium siamense NBRC 109515.</title>
        <authorList>
            <person name="Komaki H."/>
            <person name="Tamura T."/>
        </authorList>
    </citation>
    <scope>NUCLEOTIDE SEQUENCE</scope>
    <source>
        <strain evidence="5">NBRC 109515</strain>
    </source>
</reference>
<evidence type="ECO:0000313" key="6">
    <source>
        <dbReference type="Proteomes" id="UP000606172"/>
    </source>
</evidence>
<dbReference type="SUPFAM" id="SSF47616">
    <property type="entry name" value="GST C-terminal domain-like"/>
    <property type="match status" value="1"/>
</dbReference>
<feature type="site" description="Lowers pKa of active site Cys" evidence="3">
    <location>
        <position position="234"/>
    </location>
</feature>
<sequence length="305" mass="35279">MKLGREISGDGRFVRQPNRFTNRIEPDSPYPPGPGRYHLYASYACPWAQRSLIVRQLLGLEDIIGLTVVDPIRDDKGWRFTLSPGDRDPVTGASYLSELYHATDPEYFGRYTVPCIWDTQTERLVTNDYPQLTITLETAFAPWHAAGSPDLYPSRLRRDIDAMNDWLYGGINNAVYEAGFSRNQQKYEDAVTRVFTTLDRLEERLTTHRFLHGDQLTDSDVRLYTTLARFDPVYYSHFKCSIRRLTDYPALWAYARDLYQRPAFHNTTDFDQIKRHYFITQTNVNPSQVVPVGPALDWDAPHGRG</sequence>
<evidence type="ECO:0000256" key="1">
    <source>
        <dbReference type="PIRSR" id="PIRSR015753-1"/>
    </source>
</evidence>
<dbReference type="RefSeq" id="WP_204025438.1">
    <property type="nucleotide sequence ID" value="NZ_BOOW01000018.1"/>
</dbReference>
<gene>
    <name evidence="5" type="ORF">Ssi02_27640</name>
</gene>
<dbReference type="SFLD" id="SFLDG01148">
    <property type="entry name" value="Xi_(cytGST)"/>
    <property type="match status" value="1"/>
</dbReference>